<dbReference type="AlphaFoldDB" id="A0A1W0W851"/>
<gene>
    <name evidence="1" type="ORF">SORBI_3002G424550</name>
</gene>
<dbReference type="Gramene" id="OQU90521">
    <property type="protein sequence ID" value="OQU90521"/>
    <property type="gene ID" value="SORBI_3002G424550"/>
</dbReference>
<protein>
    <submittedName>
        <fullName evidence="1">Uncharacterized protein</fullName>
    </submittedName>
</protein>
<dbReference type="EMBL" id="CM000761">
    <property type="protein sequence ID" value="OQU90521.1"/>
    <property type="molecule type" value="Genomic_DNA"/>
</dbReference>
<keyword evidence="2" id="KW-1185">Reference proteome</keyword>
<reference evidence="1 2" key="1">
    <citation type="journal article" date="2009" name="Nature">
        <title>The Sorghum bicolor genome and the diversification of grasses.</title>
        <authorList>
            <person name="Paterson A.H."/>
            <person name="Bowers J.E."/>
            <person name="Bruggmann R."/>
            <person name="Dubchak I."/>
            <person name="Grimwood J."/>
            <person name="Gundlach H."/>
            <person name="Haberer G."/>
            <person name="Hellsten U."/>
            <person name="Mitros T."/>
            <person name="Poliakov A."/>
            <person name="Schmutz J."/>
            <person name="Spannagl M."/>
            <person name="Tang H."/>
            <person name="Wang X."/>
            <person name="Wicker T."/>
            <person name="Bharti A.K."/>
            <person name="Chapman J."/>
            <person name="Feltus F.A."/>
            <person name="Gowik U."/>
            <person name="Grigoriev I.V."/>
            <person name="Lyons E."/>
            <person name="Maher C.A."/>
            <person name="Martis M."/>
            <person name="Narechania A."/>
            <person name="Otillar R.P."/>
            <person name="Penning B.W."/>
            <person name="Salamov A.A."/>
            <person name="Wang Y."/>
            <person name="Zhang L."/>
            <person name="Carpita N.C."/>
            <person name="Freeling M."/>
            <person name="Gingle A.R."/>
            <person name="Hash C.T."/>
            <person name="Keller B."/>
            <person name="Klein P."/>
            <person name="Kresovich S."/>
            <person name="McCann M.C."/>
            <person name="Ming R."/>
            <person name="Peterson D.G."/>
            <person name="Mehboob-ur-Rahman"/>
            <person name="Ware D."/>
            <person name="Westhoff P."/>
            <person name="Mayer K.F."/>
            <person name="Messing J."/>
            <person name="Rokhsar D.S."/>
        </authorList>
    </citation>
    <scope>NUCLEOTIDE SEQUENCE [LARGE SCALE GENOMIC DNA]</scope>
    <source>
        <strain evidence="2">cv. BTx623</strain>
    </source>
</reference>
<proteinExistence type="predicted"/>
<dbReference type="Proteomes" id="UP000000768">
    <property type="component" value="Chromosome 2"/>
</dbReference>
<evidence type="ECO:0000313" key="2">
    <source>
        <dbReference type="Proteomes" id="UP000000768"/>
    </source>
</evidence>
<organism evidence="1 2">
    <name type="scientific">Sorghum bicolor</name>
    <name type="common">Sorghum</name>
    <name type="synonym">Sorghum vulgare</name>
    <dbReference type="NCBI Taxonomy" id="4558"/>
    <lineage>
        <taxon>Eukaryota</taxon>
        <taxon>Viridiplantae</taxon>
        <taxon>Streptophyta</taxon>
        <taxon>Embryophyta</taxon>
        <taxon>Tracheophyta</taxon>
        <taxon>Spermatophyta</taxon>
        <taxon>Magnoliopsida</taxon>
        <taxon>Liliopsida</taxon>
        <taxon>Poales</taxon>
        <taxon>Poaceae</taxon>
        <taxon>PACMAD clade</taxon>
        <taxon>Panicoideae</taxon>
        <taxon>Andropogonodae</taxon>
        <taxon>Andropogoneae</taxon>
        <taxon>Sorghinae</taxon>
        <taxon>Sorghum</taxon>
    </lineage>
</organism>
<evidence type="ECO:0000313" key="1">
    <source>
        <dbReference type="EMBL" id="OQU90521.1"/>
    </source>
</evidence>
<name>A0A1W0W851_SORBI</name>
<dbReference type="InParanoid" id="A0A1W0W851"/>
<sequence length="59" mass="6418">MKQNKGEPNHVSIVGKEIETPRYLGHEGNPSTWAIVFVLTGFSRGPLSATPGRSKVRGQ</sequence>
<reference evidence="2" key="2">
    <citation type="journal article" date="2018" name="Plant J.">
        <title>The Sorghum bicolor reference genome: improved assembly, gene annotations, a transcriptome atlas, and signatures of genome organization.</title>
        <authorList>
            <person name="McCormick R.F."/>
            <person name="Truong S.K."/>
            <person name="Sreedasyam A."/>
            <person name="Jenkins J."/>
            <person name="Shu S."/>
            <person name="Sims D."/>
            <person name="Kennedy M."/>
            <person name="Amirebrahimi M."/>
            <person name="Weers B.D."/>
            <person name="McKinley B."/>
            <person name="Mattison A."/>
            <person name="Morishige D.T."/>
            <person name="Grimwood J."/>
            <person name="Schmutz J."/>
            <person name="Mullet J.E."/>
        </authorList>
    </citation>
    <scope>NUCLEOTIDE SEQUENCE [LARGE SCALE GENOMIC DNA]</scope>
    <source>
        <strain evidence="2">cv. BTx623</strain>
    </source>
</reference>
<accession>A0A1W0W851</accession>